<accession>A0ACB7UVY3</accession>
<evidence type="ECO:0000313" key="2">
    <source>
        <dbReference type="Proteomes" id="UP000827976"/>
    </source>
</evidence>
<organism evidence="1 2">
    <name type="scientific">Dioscorea alata</name>
    <name type="common">Purple yam</name>
    <dbReference type="NCBI Taxonomy" id="55571"/>
    <lineage>
        <taxon>Eukaryota</taxon>
        <taxon>Viridiplantae</taxon>
        <taxon>Streptophyta</taxon>
        <taxon>Embryophyta</taxon>
        <taxon>Tracheophyta</taxon>
        <taxon>Spermatophyta</taxon>
        <taxon>Magnoliopsida</taxon>
        <taxon>Liliopsida</taxon>
        <taxon>Dioscoreales</taxon>
        <taxon>Dioscoreaceae</taxon>
        <taxon>Dioscorea</taxon>
    </lineage>
</organism>
<dbReference type="Proteomes" id="UP000827976">
    <property type="component" value="Chromosome 13"/>
</dbReference>
<gene>
    <name evidence="1" type="ORF">IHE45_13G003000</name>
</gene>
<protein>
    <submittedName>
        <fullName evidence="1">Carbohydrate-binding CenC-like protein</fullName>
    </submittedName>
</protein>
<comment type="caution">
    <text evidence="1">The sequence shown here is derived from an EMBL/GenBank/DDBJ whole genome shotgun (WGS) entry which is preliminary data.</text>
</comment>
<dbReference type="EMBL" id="CM037023">
    <property type="protein sequence ID" value="KAH7664999.1"/>
    <property type="molecule type" value="Genomic_DNA"/>
</dbReference>
<proteinExistence type="predicted"/>
<name>A0ACB7UVY3_DIOAL</name>
<reference evidence="2" key="1">
    <citation type="journal article" date="2022" name="Nat. Commun.">
        <title>Chromosome evolution and the genetic basis of agronomically important traits in greater yam.</title>
        <authorList>
            <person name="Bredeson J.V."/>
            <person name="Lyons J.B."/>
            <person name="Oniyinde I.O."/>
            <person name="Okereke N.R."/>
            <person name="Kolade O."/>
            <person name="Nnabue I."/>
            <person name="Nwadili C.O."/>
            <person name="Hribova E."/>
            <person name="Parker M."/>
            <person name="Nwogha J."/>
            <person name="Shu S."/>
            <person name="Carlson J."/>
            <person name="Kariba R."/>
            <person name="Muthemba S."/>
            <person name="Knop K."/>
            <person name="Barton G.J."/>
            <person name="Sherwood A.V."/>
            <person name="Lopez-Montes A."/>
            <person name="Asiedu R."/>
            <person name="Jamnadass R."/>
            <person name="Muchugi A."/>
            <person name="Goodstein D."/>
            <person name="Egesi C.N."/>
            <person name="Featherston J."/>
            <person name="Asfaw A."/>
            <person name="Simpson G.G."/>
            <person name="Dolezel J."/>
            <person name="Hendre P.S."/>
            <person name="Van Deynze A."/>
            <person name="Kumar P.L."/>
            <person name="Obidiegwu J.E."/>
            <person name="Bhattacharjee R."/>
            <person name="Rokhsar D.S."/>
        </authorList>
    </citation>
    <scope>NUCLEOTIDE SEQUENCE [LARGE SCALE GENOMIC DNA]</scope>
    <source>
        <strain evidence="2">cv. TDa95/00328</strain>
    </source>
</reference>
<keyword evidence="2" id="KW-1185">Reference proteome</keyword>
<evidence type="ECO:0000313" key="1">
    <source>
        <dbReference type="EMBL" id="KAH7664999.1"/>
    </source>
</evidence>
<sequence length="396" mass="43731">MRRWASSLVLKGRKSSGKAHSQPEAQEASHSMAESQRNDQHTDGYELMLKAMECNTTRLEALEQRISALEKIINGRFDALLEFLIERIPESLKLSASSAPLEIASPQEPDEKMLTQESKSKFHDMIGEQPTSHANNIISNHDFSRGLDTWHPNSCHAYVASRDSGLLKGITANSGGCYAVVTRRTQIWQGLEQDITGKVSVCSTYTVSAFVRVCGNLQQSTRVQATLKLEHADSPTSYLSVGSASVSEECWVKLEGSFSLPNLPKRVVFYLEGPPPGVDLLIDSVIVSSSSMTQIEDVKERCASEEDEGILKNPHFESGLNHWSGRGCKLVLHDSLEHRQVLPLNGNFFVSATYRSQTWNGIQQDITGKVKRKVAYEVTAVVRVYGAANADVHATL</sequence>